<evidence type="ECO:0000256" key="4">
    <source>
        <dbReference type="ARBA" id="ARBA00023136"/>
    </source>
</evidence>
<dbReference type="RefSeq" id="WP_220588577.1">
    <property type="nucleotide sequence ID" value="NZ_RKLQ01000002.1"/>
</dbReference>
<dbReference type="EMBL" id="RKLQ01000002">
    <property type="protein sequence ID" value="MBX0304358.1"/>
    <property type="molecule type" value="Genomic_DNA"/>
</dbReference>
<dbReference type="Gene3D" id="1.20.120.1630">
    <property type="match status" value="1"/>
</dbReference>
<feature type="transmembrane region" description="Helical" evidence="5">
    <location>
        <begin position="45"/>
        <end position="66"/>
    </location>
</feature>
<protein>
    <submittedName>
        <fullName evidence="6">Isoprenylcysteine carboxylmethyltransferase family protein</fullName>
    </submittedName>
</protein>
<evidence type="ECO:0000256" key="3">
    <source>
        <dbReference type="ARBA" id="ARBA00022989"/>
    </source>
</evidence>
<dbReference type="AlphaFoldDB" id="A0A8J7YNE3"/>
<dbReference type="Pfam" id="PF04191">
    <property type="entry name" value="PEMT"/>
    <property type="match status" value="1"/>
</dbReference>
<dbReference type="Proteomes" id="UP000783863">
    <property type="component" value="Unassembled WGS sequence"/>
</dbReference>
<keyword evidence="4 5" id="KW-0472">Membrane</keyword>
<accession>A0A8J7YNE3</accession>
<dbReference type="InterPro" id="IPR007318">
    <property type="entry name" value="Phopholipid_MeTrfase"/>
</dbReference>
<proteinExistence type="predicted"/>
<feature type="transmembrane region" description="Helical" evidence="5">
    <location>
        <begin position="123"/>
        <end position="156"/>
    </location>
</feature>
<organism evidence="6 7">
    <name type="scientific">Haloarcula salinisoli</name>
    <dbReference type="NCBI Taxonomy" id="2487746"/>
    <lineage>
        <taxon>Archaea</taxon>
        <taxon>Methanobacteriati</taxon>
        <taxon>Methanobacteriota</taxon>
        <taxon>Stenosarchaea group</taxon>
        <taxon>Halobacteria</taxon>
        <taxon>Halobacteriales</taxon>
        <taxon>Haloarculaceae</taxon>
        <taxon>Haloarcula</taxon>
    </lineage>
</organism>
<keyword evidence="3 5" id="KW-1133">Transmembrane helix</keyword>
<name>A0A8J7YNE3_9EURY</name>
<evidence type="ECO:0000256" key="1">
    <source>
        <dbReference type="ARBA" id="ARBA00004127"/>
    </source>
</evidence>
<keyword evidence="2 5" id="KW-0812">Transmembrane</keyword>
<comment type="caution">
    <text evidence="6">The sequence shown here is derived from an EMBL/GenBank/DDBJ whole genome shotgun (WGS) entry which is preliminary data.</text>
</comment>
<sequence>MELSMAVVAAVLGALAKGTNLVGTVTSALGWTDFYPFGERNWQFYLHWGLEPVHNVALLYVAYAGWNSLGAPLGLQAVAGTVFVVTFAGALVAGSDLGTEETSGLEGELRTGGWYRYSRNPQYVCYIVATVAFAVLAATPLAMALCAVALVTWFVLPFAEEPWLREQYGREYERYAERVPRFLGVASARALLGEESASGAD</sequence>
<gene>
    <name evidence="6" type="ORF">EGD98_11830</name>
</gene>
<dbReference type="GO" id="GO:0012505">
    <property type="term" value="C:endomembrane system"/>
    <property type="evidence" value="ECO:0007669"/>
    <property type="project" value="UniProtKB-SubCell"/>
</dbReference>
<feature type="transmembrane region" description="Helical" evidence="5">
    <location>
        <begin position="73"/>
        <end position="93"/>
    </location>
</feature>
<evidence type="ECO:0000256" key="2">
    <source>
        <dbReference type="ARBA" id="ARBA00022692"/>
    </source>
</evidence>
<evidence type="ECO:0000256" key="5">
    <source>
        <dbReference type="SAM" id="Phobius"/>
    </source>
</evidence>
<comment type="subcellular location">
    <subcellularLocation>
        <location evidence="1">Endomembrane system</location>
        <topology evidence="1">Multi-pass membrane protein</topology>
    </subcellularLocation>
</comment>
<keyword evidence="7" id="KW-1185">Reference proteome</keyword>
<evidence type="ECO:0000313" key="7">
    <source>
        <dbReference type="Proteomes" id="UP000783863"/>
    </source>
</evidence>
<reference evidence="6" key="1">
    <citation type="submission" date="2021-06" db="EMBL/GenBank/DDBJ databases">
        <title>Halomicroarcula sp. F24A a new haloarchaeum isolated from saline soil.</title>
        <authorList>
            <person name="Duran-Viseras A."/>
            <person name="Sanchez-Porro C."/>
            <person name="Ventosa A."/>
        </authorList>
    </citation>
    <scope>NUCLEOTIDE SEQUENCE</scope>
    <source>
        <strain evidence="6">F24A</strain>
    </source>
</reference>
<evidence type="ECO:0000313" key="6">
    <source>
        <dbReference type="EMBL" id="MBX0304358.1"/>
    </source>
</evidence>